<comment type="caution">
    <text evidence="9">The sequence shown here is derived from an EMBL/GenBank/DDBJ whole genome shotgun (WGS) entry which is preliminary data.</text>
</comment>
<dbReference type="PANTHER" id="PTHR12497:SF5">
    <property type="entry name" value="N-ACYLPHOSPHATIDYLETHANOLAMINE SYNTHASE"/>
    <property type="match status" value="1"/>
</dbReference>
<keyword evidence="6" id="KW-0012">Acyltransferase</keyword>
<dbReference type="EMBL" id="CM035412">
    <property type="protein sequence ID" value="KAH7432797.1"/>
    <property type="molecule type" value="Genomic_DNA"/>
</dbReference>
<dbReference type="SUPFAM" id="SSF69593">
    <property type="entry name" value="Glycerol-3-phosphate (1)-acyltransferase"/>
    <property type="match status" value="1"/>
</dbReference>
<accession>A0A8T2UA98</accession>
<comment type="subcellular location">
    <subcellularLocation>
        <location evidence="1">Membrane</location>
    </subcellularLocation>
</comment>
<evidence type="ECO:0000259" key="8">
    <source>
        <dbReference type="Pfam" id="PF01553"/>
    </source>
</evidence>
<dbReference type="InterPro" id="IPR002123">
    <property type="entry name" value="Plipid/glycerol_acylTrfase"/>
</dbReference>
<name>A0A8T2UA98_CERRI</name>
<evidence type="ECO:0000256" key="2">
    <source>
        <dbReference type="ARBA" id="ARBA00010524"/>
    </source>
</evidence>
<proteinExistence type="inferred from homology"/>
<evidence type="ECO:0000313" key="10">
    <source>
        <dbReference type="Proteomes" id="UP000825935"/>
    </source>
</evidence>
<organism evidence="9 10">
    <name type="scientific">Ceratopteris richardii</name>
    <name type="common">Triangle waterfern</name>
    <dbReference type="NCBI Taxonomy" id="49495"/>
    <lineage>
        <taxon>Eukaryota</taxon>
        <taxon>Viridiplantae</taxon>
        <taxon>Streptophyta</taxon>
        <taxon>Embryophyta</taxon>
        <taxon>Tracheophyta</taxon>
        <taxon>Polypodiopsida</taxon>
        <taxon>Polypodiidae</taxon>
        <taxon>Polypodiales</taxon>
        <taxon>Pteridineae</taxon>
        <taxon>Pteridaceae</taxon>
        <taxon>Parkerioideae</taxon>
        <taxon>Ceratopteris</taxon>
    </lineage>
</organism>
<evidence type="ECO:0000313" key="9">
    <source>
        <dbReference type="EMBL" id="KAH7432797.1"/>
    </source>
</evidence>
<sequence>MYEALERLNEGDWLHTFPEGKISQENVPMRRLKWGVASLIARTLVPPIVLPICHSGFEKVMPENYLFGKRPLLPLWFKNISIVVGEPMQFDIPTLRATAETAVRTMYFNEREGSPLPELPCKAPPSSLPEDMVLRWLYSHMSEQLRKIMQELYFKAKALNKKMSSE</sequence>
<dbReference type="CDD" id="cd07989">
    <property type="entry name" value="LPLAT_AGPAT-like"/>
    <property type="match status" value="1"/>
</dbReference>
<dbReference type="PANTHER" id="PTHR12497">
    <property type="entry name" value="TAZ PROTEIN TAFAZZIN"/>
    <property type="match status" value="1"/>
</dbReference>
<dbReference type="GO" id="GO:0008374">
    <property type="term" value="F:O-acyltransferase activity"/>
    <property type="evidence" value="ECO:0007669"/>
    <property type="project" value="TreeGrafter"/>
</dbReference>
<dbReference type="OrthoDB" id="193467at2759"/>
<evidence type="ECO:0000256" key="1">
    <source>
        <dbReference type="ARBA" id="ARBA00004370"/>
    </source>
</evidence>
<dbReference type="Proteomes" id="UP000825935">
    <property type="component" value="Chromosome 7"/>
</dbReference>
<dbReference type="GO" id="GO:0006644">
    <property type="term" value="P:phospholipid metabolic process"/>
    <property type="evidence" value="ECO:0007669"/>
    <property type="project" value="InterPro"/>
</dbReference>
<dbReference type="GO" id="GO:0016020">
    <property type="term" value="C:membrane"/>
    <property type="evidence" value="ECO:0007669"/>
    <property type="project" value="UniProtKB-SubCell"/>
</dbReference>
<evidence type="ECO:0000256" key="3">
    <source>
        <dbReference type="ARBA" id="ARBA00022679"/>
    </source>
</evidence>
<dbReference type="AlphaFoldDB" id="A0A8T2UA98"/>
<keyword evidence="4" id="KW-0443">Lipid metabolism</keyword>
<evidence type="ECO:0000256" key="4">
    <source>
        <dbReference type="ARBA" id="ARBA00023098"/>
    </source>
</evidence>
<keyword evidence="3" id="KW-0808">Transferase</keyword>
<dbReference type="PRINTS" id="PR00979">
    <property type="entry name" value="TAFAZZIN"/>
</dbReference>
<feature type="domain" description="Phospholipid/glycerol acyltransferase" evidence="8">
    <location>
        <begin position="3"/>
        <end position="54"/>
    </location>
</feature>
<dbReference type="InterPro" id="IPR000872">
    <property type="entry name" value="Tafazzin"/>
</dbReference>
<comment type="similarity">
    <text evidence="2 7">Belongs to the taffazin family.</text>
</comment>
<dbReference type="Pfam" id="PF01553">
    <property type="entry name" value="Acyltransferase"/>
    <property type="match status" value="1"/>
</dbReference>
<evidence type="ECO:0000256" key="7">
    <source>
        <dbReference type="RuleBase" id="RU365062"/>
    </source>
</evidence>
<evidence type="ECO:0000256" key="6">
    <source>
        <dbReference type="ARBA" id="ARBA00023315"/>
    </source>
</evidence>
<gene>
    <name evidence="9" type="ORF">KP509_07G041100</name>
</gene>
<reference evidence="9" key="1">
    <citation type="submission" date="2021-08" db="EMBL/GenBank/DDBJ databases">
        <title>WGS assembly of Ceratopteris richardii.</title>
        <authorList>
            <person name="Marchant D.B."/>
            <person name="Chen G."/>
            <person name="Jenkins J."/>
            <person name="Shu S."/>
            <person name="Leebens-Mack J."/>
            <person name="Grimwood J."/>
            <person name="Schmutz J."/>
            <person name="Soltis P."/>
            <person name="Soltis D."/>
            <person name="Chen Z.-H."/>
        </authorList>
    </citation>
    <scope>NUCLEOTIDE SEQUENCE</scope>
    <source>
        <strain evidence="9">Whitten #5841</strain>
        <tissue evidence="9">Leaf</tissue>
    </source>
</reference>
<keyword evidence="5" id="KW-0472">Membrane</keyword>
<keyword evidence="10" id="KW-1185">Reference proteome</keyword>
<evidence type="ECO:0000256" key="5">
    <source>
        <dbReference type="ARBA" id="ARBA00023136"/>
    </source>
</evidence>
<protein>
    <recommendedName>
        <fullName evidence="7">Tafazzin family protein</fullName>
    </recommendedName>
</protein>